<dbReference type="GO" id="GO:0046872">
    <property type="term" value="F:metal ion binding"/>
    <property type="evidence" value="ECO:0007669"/>
    <property type="project" value="UniProtKB-KW"/>
</dbReference>
<evidence type="ECO:0000313" key="5">
    <source>
        <dbReference type="EMBL" id="QEN03857.1"/>
    </source>
</evidence>
<protein>
    <recommendedName>
        <fullName evidence="4">4Fe-4S ferredoxin-type domain-containing protein</fullName>
    </recommendedName>
</protein>
<accession>A0A5C1Q8U7</accession>
<dbReference type="Pfam" id="PF13187">
    <property type="entry name" value="Fer4_9"/>
    <property type="match status" value="1"/>
</dbReference>
<dbReference type="KEGG" id="sper:EW093_03790"/>
<dbReference type="InterPro" id="IPR036812">
    <property type="entry name" value="NAD(P)_OxRdtase_dom_sf"/>
</dbReference>
<keyword evidence="3" id="KW-0411">Iron-sulfur</keyword>
<dbReference type="InterPro" id="IPR017896">
    <property type="entry name" value="4Fe4S_Fe-S-bd"/>
</dbReference>
<keyword evidence="1" id="KW-0479">Metal-binding</keyword>
<dbReference type="SUPFAM" id="SSF46548">
    <property type="entry name" value="alpha-helical ferredoxin"/>
    <property type="match status" value="1"/>
</dbReference>
<dbReference type="PANTHER" id="PTHR43312:SF2">
    <property type="entry name" value="OXIDOREDUCTASE"/>
    <property type="match status" value="1"/>
</dbReference>
<evidence type="ECO:0000313" key="6">
    <source>
        <dbReference type="Proteomes" id="UP000323824"/>
    </source>
</evidence>
<dbReference type="Gene3D" id="3.20.20.100">
    <property type="entry name" value="NADP-dependent oxidoreductase domain"/>
    <property type="match status" value="1"/>
</dbReference>
<reference evidence="5 6" key="2">
    <citation type="submission" date="2019-09" db="EMBL/GenBank/DDBJ databases">
        <title>Complete Genome Sequence and Methylome Analysis of free living Spirochaetas.</title>
        <authorList>
            <person name="Leshcheva N."/>
            <person name="Mikheeva N."/>
        </authorList>
    </citation>
    <scope>NUCLEOTIDE SEQUENCE [LARGE SCALE GENOMIC DNA]</scope>
    <source>
        <strain evidence="5 6">P</strain>
    </source>
</reference>
<name>A0A5C1Q8U7_9SPIO</name>
<organism evidence="5 6">
    <name type="scientific">Thiospirochaeta perfilievii</name>
    <dbReference type="NCBI Taxonomy" id="252967"/>
    <lineage>
        <taxon>Bacteria</taxon>
        <taxon>Pseudomonadati</taxon>
        <taxon>Spirochaetota</taxon>
        <taxon>Spirochaetia</taxon>
        <taxon>Spirochaetales</taxon>
        <taxon>Spirochaetaceae</taxon>
        <taxon>Thiospirochaeta</taxon>
    </lineage>
</organism>
<keyword evidence="2" id="KW-0408">Iron</keyword>
<dbReference type="PROSITE" id="PS00198">
    <property type="entry name" value="4FE4S_FER_1"/>
    <property type="match status" value="1"/>
</dbReference>
<dbReference type="InterPro" id="IPR023210">
    <property type="entry name" value="NADP_OxRdtase_dom"/>
</dbReference>
<dbReference type="SUPFAM" id="SSF51430">
    <property type="entry name" value="NAD(P)-linked oxidoreductase"/>
    <property type="match status" value="1"/>
</dbReference>
<sequence>MGVIVMEPLRGGSLVTKIPKPVEKIYNRAKIHRTPADWALRFVLDNPAVTLVLSGMNEDEHIKENLETCSDSNISSLTEEENKILSDVRDKFNELQQVPCTGCAYCLPCPMGIDIPAAFKNLNDYHMFSKTGARFHHISFLGMGYEDRKPHFTSSCIECGLCEKKCPQFIPIREKFKLVQRDLEGPLVKSLSAIGRLVTGGKKR</sequence>
<dbReference type="Pfam" id="PF00248">
    <property type="entry name" value="Aldo_ket_red"/>
    <property type="match status" value="1"/>
</dbReference>
<evidence type="ECO:0000256" key="1">
    <source>
        <dbReference type="ARBA" id="ARBA00022723"/>
    </source>
</evidence>
<gene>
    <name evidence="5" type="ORF">EW093_03790</name>
</gene>
<evidence type="ECO:0000256" key="2">
    <source>
        <dbReference type="ARBA" id="ARBA00023004"/>
    </source>
</evidence>
<dbReference type="GO" id="GO:0051536">
    <property type="term" value="F:iron-sulfur cluster binding"/>
    <property type="evidence" value="ECO:0007669"/>
    <property type="project" value="UniProtKB-KW"/>
</dbReference>
<dbReference type="PANTHER" id="PTHR43312">
    <property type="entry name" value="D-THREO-ALDOSE 1-DEHYDROGENASE"/>
    <property type="match status" value="1"/>
</dbReference>
<dbReference type="OrthoDB" id="9773828at2"/>
<dbReference type="AlphaFoldDB" id="A0A5C1Q8U7"/>
<evidence type="ECO:0000259" key="4">
    <source>
        <dbReference type="PROSITE" id="PS51379"/>
    </source>
</evidence>
<dbReference type="PROSITE" id="PS51379">
    <property type="entry name" value="4FE4S_FER_2"/>
    <property type="match status" value="1"/>
</dbReference>
<reference evidence="5 6" key="1">
    <citation type="submission" date="2019-02" db="EMBL/GenBank/DDBJ databases">
        <authorList>
            <person name="Fomenkov A."/>
            <person name="Dubinina G."/>
            <person name="Grabovich M."/>
            <person name="Vincze T."/>
            <person name="Roberts R.J."/>
        </authorList>
    </citation>
    <scope>NUCLEOTIDE SEQUENCE [LARGE SCALE GENOMIC DNA]</scope>
    <source>
        <strain evidence="5 6">P</strain>
    </source>
</reference>
<dbReference type="InterPro" id="IPR017900">
    <property type="entry name" value="4Fe4S_Fe_S_CS"/>
</dbReference>
<evidence type="ECO:0000256" key="3">
    <source>
        <dbReference type="ARBA" id="ARBA00023014"/>
    </source>
</evidence>
<dbReference type="Proteomes" id="UP000323824">
    <property type="component" value="Chromosome"/>
</dbReference>
<dbReference type="InterPro" id="IPR053135">
    <property type="entry name" value="AKR2_Oxidoreductase"/>
</dbReference>
<proteinExistence type="predicted"/>
<keyword evidence="6" id="KW-1185">Reference proteome</keyword>
<dbReference type="EMBL" id="CP035807">
    <property type="protein sequence ID" value="QEN03857.1"/>
    <property type="molecule type" value="Genomic_DNA"/>
</dbReference>
<feature type="domain" description="4Fe-4S ferredoxin-type" evidence="4">
    <location>
        <begin position="148"/>
        <end position="175"/>
    </location>
</feature>